<gene>
    <name evidence="2" type="ORF">GZH46_01451</name>
</gene>
<dbReference type="EMBL" id="JAIFTH010000260">
    <property type="protein sequence ID" value="KAG9510013.1"/>
    <property type="molecule type" value="Genomic_DNA"/>
</dbReference>
<evidence type="ECO:0000256" key="1">
    <source>
        <dbReference type="SAM" id="MobiDB-lite"/>
    </source>
</evidence>
<sequence length="345" mass="39481">MSFLSQKCRRILTSMHLLSVGQHCRPRLISSSGARCVKVEHLNQDKPVIRIPYYYNESMQTIRQNINQEEKELLTKIQLQGRKDVSVIRCKSIKLAHFQGQRYKPGRVPLASYRWASVKSAGQDFKVRAFSMFDKKRNAHLKEPGLLSGHVEQRFMRVARHARPNLLVEVLNAKLDPSKPKDGPSDNDELTESKEHPSSKPAFFVLIYCRKMSTAAFLEHHLRSQGFSSRFLKSSLSESSQIYHLQEMLSTGCRIIIRTNDFNPTLTHLESCPIQHMIHYDCPGSVDHYENLLESLFYGDVTKDSKPKGRNEPIQPSVMDHNSSHPAGRIICFFLHSAFKMSASS</sequence>
<reference evidence="2 3" key="1">
    <citation type="submission" date="2020-10" db="EMBL/GenBank/DDBJ databases">
        <authorList>
            <person name="Klimov P.B."/>
            <person name="Dyachkov S.M."/>
            <person name="Chetverikov P.E."/>
        </authorList>
    </citation>
    <scope>NUCLEOTIDE SEQUENCE [LARGE SCALE GENOMIC DNA]</scope>
    <source>
        <strain evidence="2">BMOC 18-1129-001#AD2665</strain>
        <tissue evidence="2">Entire mites</tissue>
    </source>
</reference>
<feature type="region of interest" description="Disordered" evidence="1">
    <location>
        <begin position="173"/>
        <end position="196"/>
    </location>
</feature>
<evidence type="ECO:0000313" key="2">
    <source>
        <dbReference type="EMBL" id="KAG9510013.1"/>
    </source>
</evidence>
<keyword evidence="3" id="KW-1185">Reference proteome</keyword>
<evidence type="ECO:0000313" key="3">
    <source>
        <dbReference type="Proteomes" id="UP000825002"/>
    </source>
</evidence>
<name>A0ABQ7S9I8_9ACAR</name>
<proteinExistence type="predicted"/>
<dbReference type="InterPro" id="IPR027417">
    <property type="entry name" value="P-loop_NTPase"/>
</dbReference>
<dbReference type="Proteomes" id="UP000825002">
    <property type="component" value="Unassembled WGS sequence"/>
</dbReference>
<organism evidence="2 3">
    <name type="scientific">Fragariocoptes setiger</name>
    <dbReference type="NCBI Taxonomy" id="1670756"/>
    <lineage>
        <taxon>Eukaryota</taxon>
        <taxon>Metazoa</taxon>
        <taxon>Ecdysozoa</taxon>
        <taxon>Arthropoda</taxon>
        <taxon>Chelicerata</taxon>
        <taxon>Arachnida</taxon>
        <taxon>Acari</taxon>
        <taxon>Acariformes</taxon>
        <taxon>Trombidiformes</taxon>
        <taxon>Prostigmata</taxon>
        <taxon>Eupodina</taxon>
        <taxon>Eriophyoidea</taxon>
        <taxon>Phytoptidae</taxon>
        <taxon>Fragariocoptes</taxon>
    </lineage>
</organism>
<protein>
    <submittedName>
        <fullName evidence="2">Uncharacterized protein</fullName>
    </submittedName>
</protein>
<accession>A0ABQ7S9I8</accession>
<comment type="caution">
    <text evidence="2">The sequence shown here is derived from an EMBL/GenBank/DDBJ whole genome shotgun (WGS) entry which is preliminary data.</text>
</comment>
<dbReference type="Gene3D" id="3.40.50.300">
    <property type="entry name" value="P-loop containing nucleotide triphosphate hydrolases"/>
    <property type="match status" value="1"/>
</dbReference>